<evidence type="ECO:0000313" key="3">
    <source>
        <dbReference type="EMBL" id="CAB4187479.1"/>
    </source>
</evidence>
<name>A0A6J5S358_9CAUD</name>
<evidence type="ECO:0000313" key="4">
    <source>
        <dbReference type="EMBL" id="CAB4199634.1"/>
    </source>
</evidence>
<reference evidence="4" key="1">
    <citation type="submission" date="2020-05" db="EMBL/GenBank/DDBJ databases">
        <authorList>
            <person name="Chiriac C."/>
            <person name="Salcher M."/>
            <person name="Ghai R."/>
            <person name="Kavagutti S V."/>
        </authorList>
    </citation>
    <scope>NUCLEOTIDE SEQUENCE</scope>
</reference>
<evidence type="ECO:0000313" key="2">
    <source>
        <dbReference type="EMBL" id="CAB4146427.1"/>
    </source>
</evidence>
<accession>A0A6J5S358</accession>
<protein>
    <recommendedName>
        <fullName evidence="1">Major tropism determinant N-terminal domain-containing protein</fullName>
    </recommendedName>
</protein>
<proteinExistence type="predicted"/>
<feature type="domain" description="Major tropism determinant N-terminal" evidence="1">
    <location>
        <begin position="8"/>
        <end position="46"/>
    </location>
</feature>
<sequence length="961" mass="95676">MTSVTAVIRNRRDTAANWTAANPVLEDGQLGFETDTRKSKLGDGTTAWATLAYTASVTTGGVSDGDKGDITVTGSGATWTIDAGAVTTAKLGGDITTAGKALLDDADAAAQRTTLGLGTMATQSAGAVAITGGTLQGVTVTTGAFSSNVNESLMRVVRKASAGTITKGQAVYVVGSNGTHMTVELADASVEATAATTVGVAAESITSTADGYMIVGGLLTALSTLPTASFANGAALWLSETAGALTTTRPTQPAHGVFMGWVVNGSNGTAGTAYIKVINGQELNELHDVLITSPATDHILYYDGAVSPPVWKNVAGTTKFQAADAELAAIAGLTSAADRLPYFTGSGTAALATLTTYGRSLIDDADAPTARTTLGLGSLATQTGTFSGTSSGTNTGDQNLFSTVAVAGQTSVVADAASDTLTLVAGTNVTITTDALTDTITINSSGSVGGVTDGDKGDITVSSTGTVWTVDNTAITYAKIQNVSATDKLLGRSTAGAGVIEEIALTAAGRALIDDADASAQRTTLGLGTMATAASADYLPLTGGAVTGATTVSVNSASDALRINQLGAGNALVVEDETNPDSTPFVVNNAGVLLSGTTASVNAANAQSGTTPQSAGRVQLNGLTAQLGTHFQGVWSAGVAGVAPALVLARSRGATVGDYTAVVDSDNLGYMQWQGSDGTNLVRAANISAVVEGTLSAGVVPAYLAFSTVGDSGTLTTKFYIGKNGNLGASGINANTTFLLNKDITGATAGTAYGILHSALVLNDVTAAAYAIMSQVSTAASTTVTNLHHFRVAPVAFGVGSTVTTQIGFQVASSMTGATANYGFYGGLASATGVWNFFAAGTANNAFAGNTRFGASTAPTATVDVTGTLAVSSTASAADPTLSTHLATKNYVDTRPVTTFSGGNWKILYTSGTGVLTELPLGASGTVLQSNGAAAAPTFVTPSGGPGGTTSFVSMTKWGTD</sequence>
<dbReference type="EMBL" id="LR796467">
    <property type="protein sequence ID" value="CAB4146427.1"/>
    <property type="molecule type" value="Genomic_DNA"/>
</dbReference>
<dbReference type="SUPFAM" id="SSF69349">
    <property type="entry name" value="Phage fibre proteins"/>
    <property type="match status" value="1"/>
</dbReference>
<dbReference type="InterPro" id="IPR041352">
    <property type="entry name" value="Mtd_N"/>
</dbReference>
<evidence type="ECO:0000259" key="1">
    <source>
        <dbReference type="Pfam" id="PF18454"/>
    </source>
</evidence>
<organism evidence="4">
    <name type="scientific">uncultured Caudovirales phage</name>
    <dbReference type="NCBI Taxonomy" id="2100421"/>
    <lineage>
        <taxon>Viruses</taxon>
        <taxon>Duplodnaviria</taxon>
        <taxon>Heunggongvirae</taxon>
        <taxon>Uroviricota</taxon>
        <taxon>Caudoviricetes</taxon>
        <taxon>Peduoviridae</taxon>
        <taxon>Maltschvirus</taxon>
        <taxon>Maltschvirus maltsch</taxon>
    </lineage>
</organism>
<dbReference type="EMBL" id="LR797110">
    <property type="protein sequence ID" value="CAB4187479.1"/>
    <property type="molecule type" value="Genomic_DNA"/>
</dbReference>
<gene>
    <name evidence="3" type="ORF">UFOVP1160_45</name>
    <name evidence="4" type="ORF">UFOVP1352_5</name>
    <name evidence="2" type="ORF">UFOVP498_9</name>
</gene>
<dbReference type="EMBL" id="LR797301">
    <property type="protein sequence ID" value="CAB4199634.1"/>
    <property type="molecule type" value="Genomic_DNA"/>
</dbReference>
<dbReference type="Pfam" id="PF18454">
    <property type="entry name" value="Mtd_N"/>
    <property type="match status" value="1"/>
</dbReference>